<reference evidence="1" key="1">
    <citation type="submission" date="2014-12" db="EMBL/GenBank/DDBJ databases">
        <title>Insight into the proteome of Arion vulgaris.</title>
        <authorList>
            <person name="Aradska J."/>
            <person name="Bulat T."/>
            <person name="Smidak R."/>
            <person name="Sarate P."/>
            <person name="Gangsoo J."/>
            <person name="Sialana F."/>
            <person name="Bilban M."/>
            <person name="Lubec G."/>
        </authorList>
    </citation>
    <scope>NUCLEOTIDE SEQUENCE</scope>
    <source>
        <tissue evidence="1">Skin</tissue>
    </source>
</reference>
<organism evidence="1">
    <name type="scientific">Arion vulgaris</name>
    <dbReference type="NCBI Taxonomy" id="1028688"/>
    <lineage>
        <taxon>Eukaryota</taxon>
        <taxon>Metazoa</taxon>
        <taxon>Spiralia</taxon>
        <taxon>Lophotrochozoa</taxon>
        <taxon>Mollusca</taxon>
        <taxon>Gastropoda</taxon>
        <taxon>Heterobranchia</taxon>
        <taxon>Euthyneura</taxon>
        <taxon>Panpulmonata</taxon>
        <taxon>Eupulmonata</taxon>
        <taxon>Stylommatophora</taxon>
        <taxon>Helicina</taxon>
        <taxon>Arionoidea</taxon>
        <taxon>Arionidae</taxon>
        <taxon>Arion</taxon>
    </lineage>
</organism>
<dbReference type="EMBL" id="HACG01042817">
    <property type="protein sequence ID" value="CEK89682.1"/>
    <property type="molecule type" value="Transcribed_RNA"/>
</dbReference>
<proteinExistence type="predicted"/>
<name>A0A0B7B9U9_9EUPU</name>
<gene>
    <name evidence="1" type="primary">ORF172403</name>
</gene>
<sequence>MKLRNGVHHKLQKYTVSGYSSVTSDIKAHEILVPSSIRDQQYQVDLLFKLSK</sequence>
<dbReference type="AlphaFoldDB" id="A0A0B7B9U9"/>
<protein>
    <submittedName>
        <fullName evidence="1">Uncharacterized protein</fullName>
    </submittedName>
</protein>
<evidence type="ECO:0000313" key="1">
    <source>
        <dbReference type="EMBL" id="CEK89682.1"/>
    </source>
</evidence>
<accession>A0A0B7B9U9</accession>